<dbReference type="EMBL" id="LR797077">
    <property type="protein sequence ID" value="CAB4185067.1"/>
    <property type="molecule type" value="Genomic_DNA"/>
</dbReference>
<evidence type="ECO:0000313" key="3">
    <source>
        <dbReference type="EMBL" id="CAB4189329.1"/>
    </source>
</evidence>
<reference evidence="2" key="1">
    <citation type="submission" date="2020-05" db="EMBL/GenBank/DDBJ databases">
        <authorList>
            <person name="Chiriac C."/>
            <person name="Salcher M."/>
            <person name="Ghai R."/>
            <person name="Kavagutti S V."/>
        </authorList>
    </citation>
    <scope>NUCLEOTIDE SEQUENCE</scope>
</reference>
<evidence type="ECO:0000313" key="6">
    <source>
        <dbReference type="EMBL" id="CAB5230423.1"/>
    </source>
</evidence>
<dbReference type="EMBL" id="LR797136">
    <property type="protein sequence ID" value="CAB4189329.1"/>
    <property type="molecule type" value="Genomic_DNA"/>
</dbReference>
<organism evidence="2">
    <name type="scientific">uncultured Caudovirales phage</name>
    <dbReference type="NCBI Taxonomy" id="2100421"/>
    <lineage>
        <taxon>Viruses</taxon>
        <taxon>Duplodnaviria</taxon>
        <taxon>Heunggongvirae</taxon>
        <taxon>Uroviricota</taxon>
        <taxon>Caudoviricetes</taxon>
        <taxon>Peduoviridae</taxon>
        <taxon>Maltschvirus</taxon>
        <taxon>Maltschvirus maltsch</taxon>
    </lineage>
</organism>
<dbReference type="EMBL" id="LR797495">
    <property type="protein sequence ID" value="CAB4220359.1"/>
    <property type="molecule type" value="Genomic_DNA"/>
</dbReference>
<evidence type="ECO:0000313" key="5">
    <source>
        <dbReference type="EMBL" id="CAB4220359.1"/>
    </source>
</evidence>
<evidence type="ECO:0000313" key="1">
    <source>
        <dbReference type="EMBL" id="CAB4178908.1"/>
    </source>
</evidence>
<name>A0A6J5QRF5_9CAUD</name>
<proteinExistence type="predicted"/>
<protein>
    <submittedName>
        <fullName evidence="2">Uncharacterized protein</fullName>
    </submittedName>
</protein>
<dbReference type="EMBL" id="LR796972">
    <property type="protein sequence ID" value="CAB4178908.1"/>
    <property type="molecule type" value="Genomic_DNA"/>
</dbReference>
<gene>
    <name evidence="1" type="ORF">UFOVP1029_11</name>
    <name evidence="2" type="ORF">UFOVP1129_11</name>
    <name evidence="3" type="ORF">UFOVP1188_11</name>
    <name evidence="4" type="ORF">UFOVP1490_36</name>
    <name evidence="6" type="ORF">UFOVP1576_11</name>
    <name evidence="5" type="ORF">UFOVP1633_11</name>
</gene>
<evidence type="ECO:0000313" key="4">
    <source>
        <dbReference type="EMBL" id="CAB4217510.1"/>
    </source>
</evidence>
<sequence>MNNQPNAQVMAAQGKRIDGFGVSASLIRNPEFPEIYVLKTIYTYAGDTIQRFEIIPAGTPRDGVQGLAFELVRERMTEYTAADWGYILERYHDAQDTSAADVIWINDLFKPTAIPALYAVFKSANVDFFRSNNWQNVLITHQCMIMGYDARTIPYSAFQWMIFILTERGKEFWGI</sequence>
<evidence type="ECO:0000313" key="2">
    <source>
        <dbReference type="EMBL" id="CAB4185067.1"/>
    </source>
</evidence>
<accession>A0A6J5QRF5</accession>
<dbReference type="EMBL" id="LR798420">
    <property type="protein sequence ID" value="CAB5230423.1"/>
    <property type="molecule type" value="Genomic_DNA"/>
</dbReference>
<dbReference type="EMBL" id="LR797444">
    <property type="protein sequence ID" value="CAB4217510.1"/>
    <property type="molecule type" value="Genomic_DNA"/>
</dbReference>